<dbReference type="SUPFAM" id="SSF47616">
    <property type="entry name" value="GST C-terminal domain-like"/>
    <property type="match status" value="1"/>
</dbReference>
<proteinExistence type="inferred from homology"/>
<protein>
    <submittedName>
        <fullName evidence="5">Glutathione S-transferase C-terminal-like protein</fullName>
    </submittedName>
</protein>
<dbReference type="RefSeq" id="XP_037218444.1">
    <property type="nucleotide sequence ID" value="XM_037365202.1"/>
</dbReference>
<evidence type="ECO:0000259" key="4">
    <source>
        <dbReference type="PROSITE" id="PS50405"/>
    </source>
</evidence>
<keyword evidence="5" id="KW-0808">Transferase</keyword>
<dbReference type="OrthoDB" id="422574at2759"/>
<sequence>MAFLFKTTRRLQLLNRTFHTTTTTMAPPIKLHTAGTPNGKKISVFLEELKAAYNTDIYEYQKIDMSKTEQKEPWYIALNPNGRIPTIVDRANDDFVVFETGAILLYLQEKYDPDNKFGFSGSKEKSEVLQWLFWANAGLGPMMGQAGHFLSASEQIPYAQKRYIDETKRLFGVLQIRLKDREWLVGDKYSIADINAYTWVSGHAWLKIESLDEWPDFKKWVERIKAREAVKKGTTIP</sequence>
<dbReference type="InterPro" id="IPR036282">
    <property type="entry name" value="Glutathione-S-Trfase_C_sf"/>
</dbReference>
<feature type="domain" description="GST N-terminal" evidence="3">
    <location>
        <begin position="26"/>
        <end position="115"/>
    </location>
</feature>
<accession>A0A8H6W103</accession>
<dbReference type="SFLD" id="SFLDG00358">
    <property type="entry name" value="Main_(cytGST)"/>
    <property type="match status" value="1"/>
</dbReference>
<evidence type="ECO:0000313" key="5">
    <source>
        <dbReference type="EMBL" id="KAF7299056.1"/>
    </source>
</evidence>
<dbReference type="PANTHER" id="PTHR44051:SF8">
    <property type="entry name" value="GLUTATHIONE S-TRANSFERASE GSTA"/>
    <property type="match status" value="1"/>
</dbReference>
<reference evidence="5" key="1">
    <citation type="submission" date="2020-05" db="EMBL/GenBank/DDBJ databases">
        <title>Mycena genomes resolve the evolution of fungal bioluminescence.</title>
        <authorList>
            <person name="Tsai I.J."/>
        </authorList>
    </citation>
    <scope>NUCLEOTIDE SEQUENCE</scope>
    <source>
        <strain evidence="5">171206Taipei</strain>
    </source>
</reference>
<dbReference type="GeneID" id="59347718"/>
<gene>
    <name evidence="5" type="ORF">MIND_00853900</name>
</gene>
<dbReference type="EMBL" id="JACAZF010000007">
    <property type="protein sequence ID" value="KAF7299056.1"/>
    <property type="molecule type" value="Genomic_DNA"/>
</dbReference>
<dbReference type="Pfam" id="PF00043">
    <property type="entry name" value="GST_C"/>
    <property type="match status" value="1"/>
</dbReference>
<evidence type="ECO:0000259" key="3">
    <source>
        <dbReference type="PROSITE" id="PS50404"/>
    </source>
</evidence>
<dbReference type="Gene3D" id="3.40.30.10">
    <property type="entry name" value="Glutaredoxin"/>
    <property type="match status" value="1"/>
</dbReference>
<dbReference type="AlphaFoldDB" id="A0A8H6W103"/>
<dbReference type="Gene3D" id="1.20.1050.10">
    <property type="match status" value="1"/>
</dbReference>
<evidence type="ECO:0000256" key="2">
    <source>
        <dbReference type="RuleBase" id="RU003494"/>
    </source>
</evidence>
<dbReference type="GO" id="GO:0016740">
    <property type="term" value="F:transferase activity"/>
    <property type="evidence" value="ECO:0007669"/>
    <property type="project" value="UniProtKB-KW"/>
</dbReference>
<feature type="domain" description="GST C-terminal" evidence="4">
    <location>
        <begin position="121"/>
        <end position="237"/>
    </location>
</feature>
<evidence type="ECO:0000313" key="6">
    <source>
        <dbReference type="Proteomes" id="UP000636479"/>
    </source>
</evidence>
<dbReference type="InterPro" id="IPR004046">
    <property type="entry name" value="GST_C"/>
</dbReference>
<dbReference type="PROSITE" id="PS50404">
    <property type="entry name" value="GST_NTER"/>
    <property type="match status" value="1"/>
</dbReference>
<dbReference type="InterPro" id="IPR040079">
    <property type="entry name" value="Glutathione_S-Trfase"/>
</dbReference>
<dbReference type="SFLD" id="SFLDG01151">
    <property type="entry name" value="Main.2:_Nu-like"/>
    <property type="match status" value="1"/>
</dbReference>
<dbReference type="SUPFAM" id="SSF52833">
    <property type="entry name" value="Thioredoxin-like"/>
    <property type="match status" value="1"/>
</dbReference>
<keyword evidence="6" id="KW-1185">Reference proteome</keyword>
<evidence type="ECO:0000256" key="1">
    <source>
        <dbReference type="ARBA" id="ARBA00007409"/>
    </source>
</evidence>
<dbReference type="InterPro" id="IPR004045">
    <property type="entry name" value="Glutathione_S-Trfase_N"/>
</dbReference>
<name>A0A8H6W103_9AGAR</name>
<dbReference type="PROSITE" id="PS50405">
    <property type="entry name" value="GST_CTER"/>
    <property type="match status" value="1"/>
</dbReference>
<dbReference type="Pfam" id="PF02798">
    <property type="entry name" value="GST_N"/>
    <property type="match status" value="1"/>
</dbReference>
<dbReference type="InterPro" id="IPR036249">
    <property type="entry name" value="Thioredoxin-like_sf"/>
</dbReference>
<dbReference type="Proteomes" id="UP000636479">
    <property type="component" value="Unassembled WGS sequence"/>
</dbReference>
<comment type="similarity">
    <text evidence="1 2">Belongs to the GST superfamily.</text>
</comment>
<organism evidence="5 6">
    <name type="scientific">Mycena indigotica</name>
    <dbReference type="NCBI Taxonomy" id="2126181"/>
    <lineage>
        <taxon>Eukaryota</taxon>
        <taxon>Fungi</taxon>
        <taxon>Dikarya</taxon>
        <taxon>Basidiomycota</taxon>
        <taxon>Agaricomycotina</taxon>
        <taxon>Agaricomycetes</taxon>
        <taxon>Agaricomycetidae</taxon>
        <taxon>Agaricales</taxon>
        <taxon>Marasmiineae</taxon>
        <taxon>Mycenaceae</taxon>
        <taxon>Mycena</taxon>
    </lineage>
</organism>
<comment type="caution">
    <text evidence="5">The sequence shown here is derived from an EMBL/GenBank/DDBJ whole genome shotgun (WGS) entry which is preliminary data.</text>
</comment>
<dbReference type="SFLD" id="SFLDS00019">
    <property type="entry name" value="Glutathione_Transferase_(cytos"/>
    <property type="match status" value="1"/>
</dbReference>
<dbReference type="PANTHER" id="PTHR44051">
    <property type="entry name" value="GLUTATHIONE S-TRANSFERASE-RELATED"/>
    <property type="match status" value="1"/>
</dbReference>
<dbReference type="CDD" id="cd03048">
    <property type="entry name" value="GST_N_Ure2p_like"/>
    <property type="match status" value="1"/>
</dbReference>
<dbReference type="InterPro" id="IPR010987">
    <property type="entry name" value="Glutathione-S-Trfase_C-like"/>
</dbReference>